<proteinExistence type="predicted"/>
<name>A0A6I6N1L1_9ACTN</name>
<accession>A0A6I6N1L1</accession>
<keyword evidence="3" id="KW-1185">Reference proteome</keyword>
<dbReference type="AlphaFoldDB" id="A0A6I6N1L1"/>
<evidence type="ECO:0000313" key="3">
    <source>
        <dbReference type="Proteomes" id="UP000436138"/>
    </source>
</evidence>
<dbReference type="Proteomes" id="UP000436138">
    <property type="component" value="Chromosome"/>
</dbReference>
<feature type="region of interest" description="Disordered" evidence="1">
    <location>
        <begin position="63"/>
        <end position="97"/>
    </location>
</feature>
<dbReference type="RefSeq" id="WP_158921828.1">
    <property type="nucleotide sequence ID" value="NZ_CP047020.1"/>
</dbReference>
<sequence length="97" mass="10219">MGARDAGVGVAEETRVLVVEDDRGIAEGRAWSSAGLLPDLPELIDLDEWGYPILKTERYPAICAPTPAKPSPPAPARPSTPTGAGHDQHTQAPSVRP</sequence>
<dbReference type="KEGG" id="sbro:GQF42_20080"/>
<evidence type="ECO:0000313" key="2">
    <source>
        <dbReference type="EMBL" id="QHA05284.1"/>
    </source>
</evidence>
<protein>
    <submittedName>
        <fullName evidence="2">Uncharacterized protein</fullName>
    </submittedName>
</protein>
<evidence type="ECO:0000256" key="1">
    <source>
        <dbReference type="SAM" id="MobiDB-lite"/>
    </source>
</evidence>
<dbReference type="EMBL" id="CP047020">
    <property type="protein sequence ID" value="QHA05284.1"/>
    <property type="molecule type" value="Genomic_DNA"/>
</dbReference>
<organism evidence="2 3">
    <name type="scientific">Streptomyces broussonetiae</name>
    <dbReference type="NCBI Taxonomy" id="2686304"/>
    <lineage>
        <taxon>Bacteria</taxon>
        <taxon>Bacillati</taxon>
        <taxon>Actinomycetota</taxon>
        <taxon>Actinomycetes</taxon>
        <taxon>Kitasatosporales</taxon>
        <taxon>Streptomycetaceae</taxon>
        <taxon>Streptomyces</taxon>
    </lineage>
</organism>
<gene>
    <name evidence="2" type="ORF">GQF42_20080</name>
</gene>
<feature type="compositionally biased region" description="Pro residues" evidence="1">
    <location>
        <begin position="67"/>
        <end position="78"/>
    </location>
</feature>
<reference evidence="2 3" key="1">
    <citation type="submission" date="2019-12" db="EMBL/GenBank/DDBJ databases">
        <title>Streptomyces sp. strain T44 isolated from rhizosphere soil of Broussonetia papyrifera.</title>
        <authorList>
            <person name="Mo P."/>
        </authorList>
    </citation>
    <scope>NUCLEOTIDE SEQUENCE [LARGE SCALE GENOMIC DNA]</scope>
    <source>
        <strain evidence="2 3">T44</strain>
    </source>
</reference>